<feature type="domain" description="VWFA" evidence="2">
    <location>
        <begin position="161"/>
        <end position="459"/>
    </location>
</feature>
<dbReference type="OrthoDB" id="7522752at2"/>
<dbReference type="CDD" id="cd00198">
    <property type="entry name" value="vWFA"/>
    <property type="match status" value="1"/>
</dbReference>
<organism evidence="3 4">
    <name type="scientific">Stappia indica</name>
    <dbReference type="NCBI Taxonomy" id="538381"/>
    <lineage>
        <taxon>Bacteria</taxon>
        <taxon>Pseudomonadati</taxon>
        <taxon>Pseudomonadota</taxon>
        <taxon>Alphaproteobacteria</taxon>
        <taxon>Hyphomicrobiales</taxon>
        <taxon>Stappiaceae</taxon>
        <taxon>Stappia</taxon>
    </lineage>
</organism>
<keyword evidence="1" id="KW-0812">Transmembrane</keyword>
<gene>
    <name evidence="3" type="ORF">SAMN05421512_103170</name>
</gene>
<dbReference type="InterPro" id="IPR036465">
    <property type="entry name" value="vWFA_dom_sf"/>
</dbReference>
<dbReference type="STRING" id="538381.GCA_001696535_04282"/>
<dbReference type="EMBL" id="OBML01000003">
    <property type="protein sequence ID" value="SOB99798.1"/>
    <property type="molecule type" value="Genomic_DNA"/>
</dbReference>
<evidence type="ECO:0000259" key="2">
    <source>
        <dbReference type="PROSITE" id="PS50234"/>
    </source>
</evidence>
<dbReference type="PROSITE" id="PS50234">
    <property type="entry name" value="VWFA"/>
    <property type="match status" value="1"/>
</dbReference>
<dbReference type="Pfam" id="PF13400">
    <property type="entry name" value="Tad"/>
    <property type="match status" value="1"/>
</dbReference>
<reference evidence="3 4" key="1">
    <citation type="submission" date="2017-08" db="EMBL/GenBank/DDBJ databases">
        <authorList>
            <person name="de Groot N.N."/>
        </authorList>
    </citation>
    <scope>NUCLEOTIDE SEQUENCE [LARGE SCALE GENOMIC DNA]</scope>
    <source>
        <strain evidence="3 4">USBA 352</strain>
    </source>
</reference>
<protein>
    <submittedName>
        <fullName evidence="3">Flp pilus assembly protein TadG</fullName>
    </submittedName>
</protein>
<accession>A0A285RZ07</accession>
<keyword evidence="1" id="KW-0472">Membrane</keyword>
<proteinExistence type="predicted"/>
<evidence type="ECO:0000313" key="3">
    <source>
        <dbReference type="EMBL" id="SOB99798.1"/>
    </source>
</evidence>
<evidence type="ECO:0000256" key="1">
    <source>
        <dbReference type="SAM" id="Phobius"/>
    </source>
</evidence>
<dbReference type="AlphaFoldDB" id="A0A285RZ07"/>
<evidence type="ECO:0000313" key="4">
    <source>
        <dbReference type="Proteomes" id="UP000219331"/>
    </source>
</evidence>
<keyword evidence="4" id="KW-1185">Reference proteome</keyword>
<sequence>MLSRKSGKRFQTARRRIRRFGEDRSGAILPIFAIVVILAIVVGGTGLDFARAINQRQSIARGLDAAMLAVARELSIRNMTSEEIQSYLNANYEAYFGANTKGSGTESPIVIDPPKIDTEARVIEVSARSRVPTYFIHLAGFGPKELNVSVDAEAVYPKSVEATLVLDVTGSMGGSKISALRNAATSFVNTLIPPDIAPTNEKVRIAVVPYASGVNIGTMRATLATKGANATRTSYTDCVTERTGAQAYTDASYITASVGPGTAQAGYNSGYYWNGSRAYSSSGFVCPNAEVVPLTLDPGSSSKAGTPLYTISRLSASGNTAGQTGVAWGWYTLSPNWSTMWPSESKPAAYTDERVLKYMLLMTDGDFNTWFDGPVRLDKTNYDWIARLDQGSNSTNRAIELCDNIKKSGIKIITVGFQIGNLASAKKVMSQCASSSGDYYLADNEAELNARFQAIANQIKSTYLSR</sequence>
<name>A0A285RZ07_9HYPH</name>
<dbReference type="InterPro" id="IPR028087">
    <property type="entry name" value="Tad_N"/>
</dbReference>
<feature type="transmembrane region" description="Helical" evidence="1">
    <location>
        <begin position="26"/>
        <end position="47"/>
    </location>
</feature>
<keyword evidence="1" id="KW-1133">Transmembrane helix</keyword>
<dbReference type="SUPFAM" id="SSF53300">
    <property type="entry name" value="vWA-like"/>
    <property type="match status" value="1"/>
</dbReference>
<dbReference type="Gene3D" id="3.40.50.410">
    <property type="entry name" value="von Willebrand factor, type A domain"/>
    <property type="match status" value="1"/>
</dbReference>
<dbReference type="InterPro" id="IPR002035">
    <property type="entry name" value="VWF_A"/>
</dbReference>
<dbReference type="RefSeq" id="WP_097174299.1">
    <property type="nucleotide sequence ID" value="NZ_OBML01000003.1"/>
</dbReference>
<dbReference type="Proteomes" id="UP000219331">
    <property type="component" value="Unassembled WGS sequence"/>
</dbReference>